<dbReference type="EMBL" id="JANBUY010000081">
    <property type="protein sequence ID" value="KAJ2864675.1"/>
    <property type="molecule type" value="Genomic_DNA"/>
</dbReference>
<keyword evidence="4" id="KW-1185">Reference proteome</keyword>
<comment type="caution">
    <text evidence="3">The sequence shown here is derived from an EMBL/GenBank/DDBJ whole genome shotgun (WGS) entry which is preliminary data.</text>
</comment>
<dbReference type="AlphaFoldDB" id="A0A9W8M555"/>
<feature type="signal peptide" evidence="2">
    <location>
        <begin position="1"/>
        <end position="19"/>
    </location>
</feature>
<evidence type="ECO:0000313" key="3">
    <source>
        <dbReference type="EMBL" id="KAJ2864675.1"/>
    </source>
</evidence>
<protein>
    <recommendedName>
        <fullName evidence="5">Chitin-binding type-4 domain-containing protein</fullName>
    </recommendedName>
</protein>
<sequence length="346" mass="35975">MQRIIRVLVSAMLATTALSHVSMKSPCVRYTPFCDSCPELPPGQSMDNNINAPIGTHESISQPLCKYTTPYAKPAAHWTAGSTVSVEFNPHAAVHGGGHAEFSLSYDMGKTFVVVHRVLRYCFTGGPSSSNTGTQLSYSIPLPADLPSGDRVIFAWTWVNAIGNREFYMNCADVAISGKDGGSFSGPQMLVANYGPDTPLIPEFNGNYETGIDLYNSRPMVTVTGSSYNNVSAPAVPPQGGNNNGAYGAGSPSTPIMSPPPAPVATIPVSSAPSVPYSATPTPAATTGYSGGAPSPAYPTNVPSPVPATGGGYAASAAPVPHYVSAGPARYHARVAGKYKATRCKK</sequence>
<evidence type="ECO:0000256" key="2">
    <source>
        <dbReference type="SAM" id="SignalP"/>
    </source>
</evidence>
<name>A0A9W8M555_9FUNG</name>
<reference evidence="3" key="1">
    <citation type="submission" date="2022-07" db="EMBL/GenBank/DDBJ databases">
        <title>Phylogenomic reconstructions and comparative analyses of Kickxellomycotina fungi.</title>
        <authorList>
            <person name="Reynolds N.K."/>
            <person name="Stajich J.E."/>
            <person name="Barry K."/>
            <person name="Grigoriev I.V."/>
            <person name="Crous P."/>
            <person name="Smith M.E."/>
        </authorList>
    </citation>
    <scope>NUCLEOTIDE SEQUENCE</scope>
    <source>
        <strain evidence="3">RSA 476</strain>
    </source>
</reference>
<dbReference type="Proteomes" id="UP001140074">
    <property type="component" value="Unassembled WGS sequence"/>
</dbReference>
<feature type="region of interest" description="Disordered" evidence="1">
    <location>
        <begin position="232"/>
        <end position="260"/>
    </location>
</feature>
<accession>A0A9W8M555</accession>
<feature type="chain" id="PRO_5040847167" description="Chitin-binding type-4 domain-containing protein" evidence="2">
    <location>
        <begin position="20"/>
        <end position="346"/>
    </location>
</feature>
<evidence type="ECO:0008006" key="5">
    <source>
        <dbReference type="Google" id="ProtNLM"/>
    </source>
</evidence>
<dbReference type="PANTHER" id="PTHR36182:SF1">
    <property type="entry name" value="PROTEIN, PUTATIVE (AFU_ORTHOLOGUE AFUA_6G10930)-RELATED"/>
    <property type="match status" value="1"/>
</dbReference>
<organism evidence="3 4">
    <name type="scientific">Coemansia aciculifera</name>
    <dbReference type="NCBI Taxonomy" id="417176"/>
    <lineage>
        <taxon>Eukaryota</taxon>
        <taxon>Fungi</taxon>
        <taxon>Fungi incertae sedis</taxon>
        <taxon>Zoopagomycota</taxon>
        <taxon>Kickxellomycotina</taxon>
        <taxon>Kickxellomycetes</taxon>
        <taxon>Kickxellales</taxon>
        <taxon>Kickxellaceae</taxon>
        <taxon>Coemansia</taxon>
    </lineage>
</organism>
<gene>
    <name evidence="3" type="ORF">GGH94_002765</name>
</gene>
<keyword evidence="2" id="KW-0732">Signal</keyword>
<feature type="compositionally biased region" description="Low complexity" evidence="1">
    <location>
        <begin position="240"/>
        <end position="256"/>
    </location>
</feature>
<proteinExistence type="predicted"/>
<evidence type="ECO:0000313" key="4">
    <source>
        <dbReference type="Proteomes" id="UP001140074"/>
    </source>
</evidence>
<dbReference type="Gene3D" id="2.70.50.70">
    <property type="match status" value="1"/>
</dbReference>
<dbReference type="PANTHER" id="PTHR36182">
    <property type="entry name" value="PROTEIN, PUTATIVE (AFU_ORTHOLOGUE AFUA_6G10930)-RELATED"/>
    <property type="match status" value="1"/>
</dbReference>
<evidence type="ECO:0000256" key="1">
    <source>
        <dbReference type="SAM" id="MobiDB-lite"/>
    </source>
</evidence>